<comment type="subcellular location">
    <subcellularLocation>
        <location evidence="3">Cytoplasm</location>
    </subcellularLocation>
</comment>
<feature type="region of interest" description="Disordered" evidence="6">
    <location>
        <begin position="189"/>
        <end position="210"/>
    </location>
</feature>
<keyword evidence="5" id="KW-0175">Coiled coil</keyword>
<evidence type="ECO:0000256" key="3">
    <source>
        <dbReference type="HAMAP-Rule" id="MF_01151"/>
    </source>
</evidence>
<dbReference type="PANTHER" id="PTHR21237">
    <property type="entry name" value="GRPE PROTEIN"/>
    <property type="match status" value="1"/>
</dbReference>
<gene>
    <name evidence="3" type="primary">grpE</name>
    <name evidence="7" type="ORF">SAMN02745164_00416</name>
</gene>
<dbReference type="STRING" id="1122195.SAMN02745164_00416"/>
<comment type="caution">
    <text evidence="7">The sequence shown here is derived from an EMBL/GenBank/DDBJ whole genome shotgun (WGS) entry which is preliminary data.</text>
</comment>
<comment type="subunit">
    <text evidence="3">Homodimer.</text>
</comment>
<dbReference type="RefSeq" id="WP_084670656.1">
    <property type="nucleotide sequence ID" value="NZ_FQUI01000004.1"/>
</dbReference>
<dbReference type="GO" id="GO:0051082">
    <property type="term" value="F:unfolded protein binding"/>
    <property type="evidence" value="ECO:0007669"/>
    <property type="project" value="TreeGrafter"/>
</dbReference>
<dbReference type="HAMAP" id="MF_01151">
    <property type="entry name" value="GrpE"/>
    <property type="match status" value="1"/>
</dbReference>
<dbReference type="InterPro" id="IPR013805">
    <property type="entry name" value="GrpE_CC"/>
</dbReference>
<dbReference type="GO" id="GO:0000774">
    <property type="term" value="F:adenyl-nucleotide exchange factor activity"/>
    <property type="evidence" value="ECO:0007669"/>
    <property type="project" value="InterPro"/>
</dbReference>
<dbReference type="GO" id="GO:0005737">
    <property type="term" value="C:cytoplasm"/>
    <property type="evidence" value="ECO:0007669"/>
    <property type="project" value="UniProtKB-SubCell"/>
</dbReference>
<protein>
    <recommendedName>
        <fullName evidence="3">Protein GrpE</fullName>
    </recommendedName>
    <alternativeName>
        <fullName evidence="3">HSP-70 cofactor</fullName>
    </alternativeName>
</protein>
<keyword evidence="3" id="KW-0346">Stress response</keyword>
<dbReference type="Gene3D" id="3.90.20.20">
    <property type="match status" value="1"/>
</dbReference>
<reference evidence="7" key="1">
    <citation type="submission" date="2016-11" db="EMBL/GenBank/DDBJ databases">
        <authorList>
            <person name="Varghese N."/>
            <person name="Submissions S."/>
        </authorList>
    </citation>
    <scope>NUCLEOTIDE SEQUENCE [LARGE SCALE GENOMIC DNA]</scope>
    <source>
        <strain evidence="7">DSM 16785</strain>
    </source>
</reference>
<dbReference type="AlphaFoldDB" id="A0A1M4TEP6"/>
<evidence type="ECO:0000313" key="7">
    <source>
        <dbReference type="EMBL" id="SHE42923.1"/>
    </source>
</evidence>
<dbReference type="OrthoDB" id="37628at2"/>
<evidence type="ECO:0000256" key="5">
    <source>
        <dbReference type="SAM" id="Coils"/>
    </source>
</evidence>
<comment type="similarity">
    <text evidence="1 3 4">Belongs to the GrpE family.</text>
</comment>
<dbReference type="Gene3D" id="2.30.22.10">
    <property type="entry name" value="Head domain of nucleotide exchange factor GrpE"/>
    <property type="match status" value="1"/>
</dbReference>
<keyword evidence="2 3" id="KW-0143">Chaperone</keyword>
<dbReference type="InterPro" id="IPR009012">
    <property type="entry name" value="GrpE_head"/>
</dbReference>
<dbReference type="Proteomes" id="UP000184334">
    <property type="component" value="Unassembled WGS sequence"/>
</dbReference>
<sequence length="210" mass="24858">MPQKKKQEKIKGIKNKEKALDKDMEALKKEIEELKKELESQKVEKEKLMEEYEKIKNYAITLKIDFENYKDIVQKEKMRIKKETKEGVIKQLLPIYKNFSIVMKNQENLNIFAKGVEMIYKSFVKTIEDIGIEFIMPDKNDKFDPFEHDAIEKVETDEVEEYHVYSLESPGIKLEGKIIEPAKVKVAIKPQKKQEEDKKEDEKKDAERGE</sequence>
<dbReference type="InterPro" id="IPR000740">
    <property type="entry name" value="GrpE"/>
</dbReference>
<keyword evidence="3" id="KW-0963">Cytoplasm</keyword>
<evidence type="ECO:0000256" key="1">
    <source>
        <dbReference type="ARBA" id="ARBA00009054"/>
    </source>
</evidence>
<feature type="compositionally biased region" description="Basic and acidic residues" evidence="6">
    <location>
        <begin position="192"/>
        <end position="210"/>
    </location>
</feature>
<dbReference type="PANTHER" id="PTHR21237:SF23">
    <property type="entry name" value="GRPE PROTEIN HOMOLOG, MITOCHONDRIAL"/>
    <property type="match status" value="1"/>
</dbReference>
<dbReference type="Pfam" id="PF01025">
    <property type="entry name" value="GrpE"/>
    <property type="match status" value="1"/>
</dbReference>
<dbReference type="SUPFAM" id="SSF58014">
    <property type="entry name" value="Coiled-coil domain of nucleotide exchange factor GrpE"/>
    <property type="match status" value="1"/>
</dbReference>
<dbReference type="GO" id="GO:0042803">
    <property type="term" value="F:protein homodimerization activity"/>
    <property type="evidence" value="ECO:0007669"/>
    <property type="project" value="InterPro"/>
</dbReference>
<dbReference type="PRINTS" id="PR00773">
    <property type="entry name" value="GRPEPROTEIN"/>
</dbReference>
<name>A0A1M4TEP6_MARH1</name>
<proteinExistence type="inferred from homology"/>
<accession>A0A1M4TEP6</accession>
<evidence type="ECO:0000313" key="8">
    <source>
        <dbReference type="Proteomes" id="UP000184334"/>
    </source>
</evidence>
<feature type="coiled-coil region" evidence="5">
    <location>
        <begin position="10"/>
        <end position="58"/>
    </location>
</feature>
<evidence type="ECO:0000256" key="6">
    <source>
        <dbReference type="SAM" id="MobiDB-lite"/>
    </source>
</evidence>
<evidence type="ECO:0000256" key="2">
    <source>
        <dbReference type="ARBA" id="ARBA00023186"/>
    </source>
</evidence>
<comment type="function">
    <text evidence="3">Participates actively in the response to hyperosmotic and heat shock by preventing the aggregation of stress-denatured proteins, in association with DnaK and GrpE. It is the nucleotide exchange factor for DnaK and may function as a thermosensor. Unfolded proteins bind initially to DnaJ; upon interaction with the DnaJ-bound protein, DnaK hydrolyzes its bound ATP, resulting in the formation of a stable complex. GrpE releases ADP from DnaK; ATP binding to DnaK triggers the release of the substrate protein, thus completing the reaction cycle. Several rounds of ATP-dependent interactions between DnaJ, DnaK and GrpE are required for fully efficient folding.</text>
</comment>
<dbReference type="GO" id="GO:0051087">
    <property type="term" value="F:protein-folding chaperone binding"/>
    <property type="evidence" value="ECO:0007669"/>
    <property type="project" value="InterPro"/>
</dbReference>
<dbReference type="EMBL" id="FQUI01000004">
    <property type="protein sequence ID" value="SHE42923.1"/>
    <property type="molecule type" value="Genomic_DNA"/>
</dbReference>
<evidence type="ECO:0000256" key="4">
    <source>
        <dbReference type="RuleBase" id="RU004478"/>
    </source>
</evidence>
<keyword evidence="8" id="KW-1185">Reference proteome</keyword>
<dbReference type="SUPFAM" id="SSF51064">
    <property type="entry name" value="Head domain of nucleotide exchange factor GrpE"/>
    <property type="match status" value="1"/>
</dbReference>
<dbReference type="GO" id="GO:0006457">
    <property type="term" value="P:protein folding"/>
    <property type="evidence" value="ECO:0007669"/>
    <property type="project" value="InterPro"/>
</dbReference>
<organism evidence="7 8">
    <name type="scientific">Marinitoga hydrogenitolerans (strain DSM 16785 / JCM 12826 / AT1271)</name>
    <dbReference type="NCBI Taxonomy" id="1122195"/>
    <lineage>
        <taxon>Bacteria</taxon>
        <taxon>Thermotogati</taxon>
        <taxon>Thermotogota</taxon>
        <taxon>Thermotogae</taxon>
        <taxon>Petrotogales</taxon>
        <taxon>Petrotogaceae</taxon>
        <taxon>Marinitoga</taxon>
    </lineage>
</organism>